<evidence type="ECO:0000256" key="2">
    <source>
        <dbReference type="ARBA" id="ARBA00022942"/>
    </source>
</evidence>
<dbReference type="AlphaFoldDB" id="A0AAW1NTB3"/>
<keyword evidence="6" id="KW-1185">Reference proteome</keyword>
<proteinExistence type="inferred from homology"/>
<dbReference type="GO" id="GO:0005839">
    <property type="term" value="C:proteasome core complex"/>
    <property type="evidence" value="ECO:0007669"/>
    <property type="project" value="InterPro"/>
</dbReference>
<protein>
    <recommendedName>
        <fullName evidence="4">Proteasome subunit beta</fullName>
    </recommendedName>
</protein>
<keyword evidence="2 4" id="KW-0647">Proteasome</keyword>
<evidence type="ECO:0000256" key="3">
    <source>
        <dbReference type="ARBA" id="ARBA00023242"/>
    </source>
</evidence>
<evidence type="ECO:0000313" key="6">
    <source>
        <dbReference type="Proteomes" id="UP001465755"/>
    </source>
</evidence>
<evidence type="ECO:0000256" key="4">
    <source>
        <dbReference type="RuleBase" id="RU004203"/>
    </source>
</evidence>
<organism evidence="5 6">
    <name type="scientific">Symbiochloris irregularis</name>
    <dbReference type="NCBI Taxonomy" id="706552"/>
    <lineage>
        <taxon>Eukaryota</taxon>
        <taxon>Viridiplantae</taxon>
        <taxon>Chlorophyta</taxon>
        <taxon>core chlorophytes</taxon>
        <taxon>Trebouxiophyceae</taxon>
        <taxon>Trebouxiales</taxon>
        <taxon>Trebouxiaceae</taxon>
        <taxon>Symbiochloris</taxon>
    </lineage>
</organism>
<dbReference type="InterPro" id="IPR016295">
    <property type="entry name" value="Proteasome_beta4"/>
</dbReference>
<comment type="similarity">
    <text evidence="4">Belongs to the peptidase T1B family.</text>
</comment>
<evidence type="ECO:0000256" key="1">
    <source>
        <dbReference type="ARBA" id="ARBA00022490"/>
    </source>
</evidence>
<sequence length="287" mass="31489">MLARPPSHSPALGPGCAGPPLAEASSVSIQYPAQPTAQVPTCGAASFLVDHNAVNAPGRDPSQHTQMPYVTGSSVLALTFKDGVMLASDTLGSYGSTKRYKSFERIRKVNDRTVLGASGELSDFQYIMNLLDELTTDDFCEDDGGMLSPREIWSYLCRVLYNRRNKQDPLWNSLVIGGIEHGKPFLGTVGMIGTHYTDDHIATGFGNMLARPLFREKHSPDMSEADAEALIHEALKVCYYRDKQSINKFQLAKITEAGVSVSEPFALPTRWDYKHFENPSANAVGTW</sequence>
<dbReference type="GO" id="GO:0005634">
    <property type="term" value="C:nucleus"/>
    <property type="evidence" value="ECO:0007669"/>
    <property type="project" value="UniProtKB-SubCell"/>
</dbReference>
<keyword evidence="1 4" id="KW-0963">Cytoplasm</keyword>
<evidence type="ECO:0000313" key="5">
    <source>
        <dbReference type="EMBL" id="KAK9793714.1"/>
    </source>
</evidence>
<dbReference type="PROSITE" id="PS00854">
    <property type="entry name" value="PROTEASOME_BETA_1"/>
    <property type="match status" value="1"/>
</dbReference>
<comment type="caution">
    <text evidence="5">The sequence shown here is derived from an EMBL/GenBank/DDBJ whole genome shotgun (WGS) entry which is preliminary data.</text>
</comment>
<dbReference type="InterPro" id="IPR001353">
    <property type="entry name" value="Proteasome_sua/b"/>
</dbReference>
<name>A0AAW1NTB3_9CHLO</name>
<dbReference type="SUPFAM" id="SSF56235">
    <property type="entry name" value="N-terminal nucleophile aminohydrolases (Ntn hydrolases)"/>
    <property type="match status" value="1"/>
</dbReference>
<dbReference type="Proteomes" id="UP001465755">
    <property type="component" value="Unassembled WGS sequence"/>
</dbReference>
<dbReference type="InterPro" id="IPR016050">
    <property type="entry name" value="Proteasome_bsu_CS"/>
</dbReference>
<comment type="function">
    <text evidence="4">Component of the proteasome, a multicatalytic proteinase complex which is characterized by its ability to cleave peptides with Arg, Phe, Tyr, Leu, and Glu adjacent to the leaving group at neutral or slightly basic pH. The proteasome has an ATP-dependent proteolytic activity.</text>
</comment>
<dbReference type="InterPro" id="IPR029055">
    <property type="entry name" value="Ntn_hydrolases_N"/>
</dbReference>
<dbReference type="PROSITE" id="PS51476">
    <property type="entry name" value="PROTEASOME_BETA_2"/>
    <property type="match status" value="1"/>
</dbReference>
<dbReference type="InterPro" id="IPR023333">
    <property type="entry name" value="Proteasome_suB-type"/>
</dbReference>
<dbReference type="PANTHER" id="PTHR32194">
    <property type="entry name" value="METALLOPROTEASE TLDD"/>
    <property type="match status" value="1"/>
</dbReference>
<dbReference type="GO" id="GO:0005737">
    <property type="term" value="C:cytoplasm"/>
    <property type="evidence" value="ECO:0007669"/>
    <property type="project" value="UniProtKB-SubCell"/>
</dbReference>
<reference evidence="5 6" key="1">
    <citation type="journal article" date="2024" name="Nat. Commun.">
        <title>Phylogenomics reveals the evolutionary origins of lichenization in chlorophyte algae.</title>
        <authorList>
            <person name="Puginier C."/>
            <person name="Libourel C."/>
            <person name="Otte J."/>
            <person name="Skaloud P."/>
            <person name="Haon M."/>
            <person name="Grisel S."/>
            <person name="Petersen M."/>
            <person name="Berrin J.G."/>
            <person name="Delaux P.M."/>
            <person name="Dal Grande F."/>
            <person name="Keller J."/>
        </authorList>
    </citation>
    <scope>NUCLEOTIDE SEQUENCE [LARGE SCALE GENOMIC DNA]</scope>
    <source>
        <strain evidence="5 6">SAG 2036</strain>
    </source>
</reference>
<dbReference type="EMBL" id="JALJOQ010000148">
    <property type="protein sequence ID" value="KAK9793714.1"/>
    <property type="molecule type" value="Genomic_DNA"/>
</dbReference>
<dbReference type="Pfam" id="PF00227">
    <property type="entry name" value="Proteasome"/>
    <property type="match status" value="1"/>
</dbReference>
<dbReference type="PANTHER" id="PTHR32194:SF6">
    <property type="entry name" value="PROTEASOME SUBUNIT BETA"/>
    <property type="match status" value="1"/>
</dbReference>
<dbReference type="Gene3D" id="3.60.20.10">
    <property type="entry name" value="Glutamine Phosphoribosylpyrophosphate, subunit 1, domain 1"/>
    <property type="match status" value="1"/>
</dbReference>
<comment type="subunit">
    <text evidence="4">Component of the proteasome complex.</text>
</comment>
<comment type="subcellular location">
    <subcellularLocation>
        <location evidence="4">Cytoplasm</location>
    </subcellularLocation>
    <subcellularLocation>
        <location evidence="4">Nucleus</location>
    </subcellularLocation>
</comment>
<dbReference type="CDD" id="cd03760">
    <property type="entry name" value="proteasome_beta_type_4"/>
    <property type="match status" value="1"/>
</dbReference>
<accession>A0AAW1NTB3</accession>
<gene>
    <name evidence="5" type="ORF">WJX73_005874</name>
</gene>
<keyword evidence="3 4" id="KW-0539">Nucleus</keyword>
<dbReference type="GO" id="GO:0051603">
    <property type="term" value="P:proteolysis involved in protein catabolic process"/>
    <property type="evidence" value="ECO:0007669"/>
    <property type="project" value="InterPro"/>
</dbReference>